<accession>A0A927B117</accession>
<gene>
    <name evidence="2" type="ORF">IC230_11000</name>
</gene>
<organism evidence="2 3">
    <name type="scientific">Spirosoma validum</name>
    <dbReference type="NCBI Taxonomy" id="2771355"/>
    <lineage>
        <taxon>Bacteria</taxon>
        <taxon>Pseudomonadati</taxon>
        <taxon>Bacteroidota</taxon>
        <taxon>Cytophagia</taxon>
        <taxon>Cytophagales</taxon>
        <taxon>Cytophagaceae</taxon>
        <taxon>Spirosoma</taxon>
    </lineage>
</organism>
<evidence type="ECO:0000259" key="1">
    <source>
        <dbReference type="Pfam" id="PF18480"/>
    </source>
</evidence>
<proteinExistence type="predicted"/>
<dbReference type="Pfam" id="PF18480">
    <property type="entry name" value="DUF5615"/>
    <property type="match status" value="1"/>
</dbReference>
<protein>
    <submittedName>
        <fullName evidence="2">DUF5615 family PIN-like protein</fullName>
    </submittedName>
</protein>
<dbReference type="RefSeq" id="WP_191039035.1">
    <property type="nucleotide sequence ID" value="NZ_JACXAA010000003.1"/>
</dbReference>
<evidence type="ECO:0000313" key="2">
    <source>
        <dbReference type="EMBL" id="MBD2753419.1"/>
    </source>
</evidence>
<dbReference type="EMBL" id="JACXAA010000003">
    <property type="protein sequence ID" value="MBD2753419.1"/>
    <property type="molecule type" value="Genomic_DNA"/>
</dbReference>
<keyword evidence="3" id="KW-1185">Reference proteome</keyword>
<dbReference type="Proteomes" id="UP000653797">
    <property type="component" value="Unassembled WGS sequence"/>
</dbReference>
<dbReference type="InterPro" id="IPR041049">
    <property type="entry name" value="DUF5615"/>
</dbReference>
<name>A0A927B117_9BACT</name>
<comment type="caution">
    <text evidence="2">The sequence shown here is derived from an EMBL/GenBank/DDBJ whole genome shotgun (WGS) entry which is preliminary data.</text>
</comment>
<dbReference type="AlphaFoldDB" id="A0A927B117"/>
<sequence length="109" mass="12457">MKQLKAMFPDVLGVRECGLYNADGYQIWEYARQDDYTIVAFDKDIPVIGSVKGFPPKIIWLRTGNLNNSAICLLFTDHLDQFNAFIDDERKGCLMVYPNSSSDNQTIEE</sequence>
<feature type="domain" description="DUF5615" evidence="1">
    <location>
        <begin position="2"/>
        <end position="94"/>
    </location>
</feature>
<reference evidence="2" key="1">
    <citation type="submission" date="2020-09" db="EMBL/GenBank/DDBJ databases">
        <authorList>
            <person name="Kim M.K."/>
        </authorList>
    </citation>
    <scope>NUCLEOTIDE SEQUENCE</scope>
    <source>
        <strain evidence="2">BT704</strain>
    </source>
</reference>
<evidence type="ECO:0000313" key="3">
    <source>
        <dbReference type="Proteomes" id="UP000653797"/>
    </source>
</evidence>